<feature type="binding site" evidence="12">
    <location>
        <position position="248"/>
    </location>
    <ligand>
        <name>K(+)</name>
        <dbReference type="ChEBI" id="CHEBI:29103"/>
    </ligand>
</feature>
<comment type="function">
    <text evidence="12">Catalyzes the phosphorylation of ribose at O-5 in a reaction requiring ATP and magnesium. The resulting D-ribose-5-phosphate can then be used either for sythesis of nucleotides, histidine, and tryptophan, or as a component of the pentose phosphate pathway.</text>
</comment>
<comment type="subcellular location">
    <subcellularLocation>
        <location evidence="12">Cytoplasm</location>
    </subcellularLocation>
</comment>
<feature type="binding site" evidence="12">
    <location>
        <position position="184"/>
    </location>
    <ligand>
        <name>ATP</name>
        <dbReference type="ChEBI" id="CHEBI:30616"/>
    </ligand>
</feature>
<feature type="domain" description="Carbohydrate kinase PfkB" evidence="13">
    <location>
        <begin position="1"/>
        <end position="294"/>
    </location>
</feature>
<evidence type="ECO:0000256" key="9">
    <source>
        <dbReference type="ARBA" id="ARBA00022842"/>
    </source>
</evidence>
<evidence type="ECO:0000256" key="7">
    <source>
        <dbReference type="ARBA" id="ARBA00022777"/>
    </source>
</evidence>
<protein>
    <recommendedName>
        <fullName evidence="3 12">Ribokinase</fullName>
        <shortName evidence="12">RK</shortName>
        <ecNumber evidence="2 12">2.7.1.15</ecNumber>
    </recommendedName>
</protein>
<feature type="binding site" evidence="12">
    <location>
        <begin position="39"/>
        <end position="43"/>
    </location>
    <ligand>
        <name>substrate</name>
    </ligand>
</feature>
<evidence type="ECO:0000256" key="5">
    <source>
        <dbReference type="ARBA" id="ARBA00022723"/>
    </source>
</evidence>
<dbReference type="PROSITE" id="PS00584">
    <property type="entry name" value="PFKB_KINASES_2"/>
    <property type="match status" value="1"/>
</dbReference>
<dbReference type="Gene3D" id="3.40.1190.20">
    <property type="match status" value="1"/>
</dbReference>
<organism evidence="14 15">
    <name type="scientific">Sporosarcina soli</name>
    <dbReference type="NCBI Taxonomy" id="334736"/>
    <lineage>
        <taxon>Bacteria</taxon>
        <taxon>Bacillati</taxon>
        <taxon>Bacillota</taxon>
        <taxon>Bacilli</taxon>
        <taxon>Bacillales</taxon>
        <taxon>Caryophanaceae</taxon>
        <taxon>Sporosarcina</taxon>
    </lineage>
</organism>
<reference evidence="15" key="1">
    <citation type="journal article" date="2019" name="Int. J. Syst. Evol. Microbiol.">
        <title>The Global Catalogue of Microorganisms (GCM) 10K type strain sequencing project: providing services to taxonomists for standard genome sequencing and annotation.</title>
        <authorList>
            <consortium name="The Broad Institute Genomics Platform"/>
            <consortium name="The Broad Institute Genome Sequencing Center for Infectious Disease"/>
            <person name="Wu L."/>
            <person name="Ma J."/>
        </authorList>
    </citation>
    <scope>NUCLEOTIDE SEQUENCE [LARGE SCALE GENOMIC DNA]</scope>
    <source>
        <strain evidence="15">CGMCC 4.1434</strain>
    </source>
</reference>
<feature type="active site" description="Proton acceptor" evidence="12">
    <location>
        <position position="252"/>
    </location>
</feature>
<dbReference type="HAMAP" id="MF_01987">
    <property type="entry name" value="Ribokinase"/>
    <property type="match status" value="1"/>
</dbReference>
<evidence type="ECO:0000259" key="13">
    <source>
        <dbReference type="Pfam" id="PF00294"/>
    </source>
</evidence>
<name>A0ABW0TKT3_9BACL</name>
<evidence type="ECO:0000313" key="14">
    <source>
        <dbReference type="EMBL" id="MFC5589034.1"/>
    </source>
</evidence>
<dbReference type="PANTHER" id="PTHR10584">
    <property type="entry name" value="SUGAR KINASE"/>
    <property type="match status" value="1"/>
</dbReference>
<feature type="binding site" evidence="12">
    <location>
        <begin position="251"/>
        <end position="252"/>
    </location>
    <ligand>
        <name>ATP</name>
        <dbReference type="ChEBI" id="CHEBI:30616"/>
    </ligand>
</feature>
<dbReference type="PROSITE" id="PS00583">
    <property type="entry name" value="PFKB_KINASES_1"/>
    <property type="match status" value="1"/>
</dbReference>
<dbReference type="GO" id="GO:0004747">
    <property type="term" value="F:ribokinase activity"/>
    <property type="evidence" value="ECO:0007669"/>
    <property type="project" value="UniProtKB-EC"/>
</dbReference>
<feature type="binding site" evidence="12">
    <location>
        <begin position="220"/>
        <end position="225"/>
    </location>
    <ligand>
        <name>ATP</name>
        <dbReference type="ChEBI" id="CHEBI:30616"/>
    </ligand>
</feature>
<comment type="similarity">
    <text evidence="12">Belongs to the carbohydrate kinase PfkB family. Ribokinase subfamily.</text>
</comment>
<comment type="similarity">
    <text evidence="1">Belongs to the carbohydrate kinase pfkB family.</text>
</comment>
<evidence type="ECO:0000256" key="10">
    <source>
        <dbReference type="ARBA" id="ARBA00022958"/>
    </source>
</evidence>
<evidence type="ECO:0000256" key="1">
    <source>
        <dbReference type="ARBA" id="ARBA00005380"/>
    </source>
</evidence>
<keyword evidence="4 12" id="KW-0808">Transferase</keyword>
<dbReference type="Proteomes" id="UP001596109">
    <property type="component" value="Unassembled WGS sequence"/>
</dbReference>
<keyword evidence="12" id="KW-0963">Cytoplasm</keyword>
<dbReference type="InterPro" id="IPR002173">
    <property type="entry name" value="Carboh/pur_kinase_PfkB_CS"/>
</dbReference>
<evidence type="ECO:0000256" key="3">
    <source>
        <dbReference type="ARBA" id="ARBA00016943"/>
    </source>
</evidence>
<dbReference type="PRINTS" id="PR00990">
    <property type="entry name" value="RIBOKINASE"/>
</dbReference>
<accession>A0ABW0TKT3</accession>
<keyword evidence="9 12" id="KW-0460">Magnesium</keyword>
<keyword evidence="6 12" id="KW-0547">Nucleotide-binding</keyword>
<evidence type="ECO:0000256" key="12">
    <source>
        <dbReference type="HAMAP-Rule" id="MF_01987"/>
    </source>
</evidence>
<keyword evidence="8 12" id="KW-0067">ATP-binding</keyword>
<dbReference type="Pfam" id="PF00294">
    <property type="entry name" value="PfkB"/>
    <property type="match status" value="1"/>
</dbReference>
<keyword evidence="10 12" id="KW-0630">Potassium</keyword>
<dbReference type="InterPro" id="IPR011877">
    <property type="entry name" value="Ribokinase"/>
</dbReference>
<dbReference type="CDD" id="cd01174">
    <property type="entry name" value="ribokinase"/>
    <property type="match status" value="1"/>
</dbReference>
<dbReference type="InterPro" id="IPR029056">
    <property type="entry name" value="Ribokinase-like"/>
</dbReference>
<dbReference type="PANTHER" id="PTHR10584:SF166">
    <property type="entry name" value="RIBOKINASE"/>
    <property type="match status" value="1"/>
</dbReference>
<keyword evidence="15" id="KW-1185">Reference proteome</keyword>
<feature type="binding site" evidence="12">
    <location>
        <position position="282"/>
    </location>
    <ligand>
        <name>K(+)</name>
        <dbReference type="ChEBI" id="CHEBI:29103"/>
    </ligand>
</feature>
<dbReference type="InterPro" id="IPR011611">
    <property type="entry name" value="PfkB_dom"/>
</dbReference>
<sequence length="316" mass="34113">MSEICVVGSINMDIVTSVDEYPKRGQTVFGNKVSNSAGGKGANQAISCSRQGKKVSLIGCVGNDYYGEKLIDNLKRNRVDTSTIKRDGVESTGQTTILLDNQAENTIIYVEGANKALDEKYVLDTLSTLTDCKILLIQMEIPSNTVLEVMKYAKQHQIFVILDPAPANAVTDEMLTYADVILPNAHETELLTGITIIDEKTARQAATIFLEKGVSQGVLKLGKEGSYVFIENKITFIEGIKVGAVDTVGAGDCFAGALASALIDRQQLLAAVEFANIAAALKVTKHGAQEGIPTIEEIKSFCHENDLTTYLNFQPS</sequence>
<gene>
    <name evidence="12 14" type="primary">rbsK</name>
    <name evidence="14" type="ORF">ACFPRA_09055</name>
</gene>
<evidence type="ECO:0000313" key="15">
    <source>
        <dbReference type="Proteomes" id="UP001596109"/>
    </source>
</evidence>
<comment type="caution">
    <text evidence="14">The sequence shown here is derived from an EMBL/GenBank/DDBJ whole genome shotgun (WGS) entry which is preliminary data.</text>
</comment>
<feature type="binding site" evidence="12">
    <location>
        <position position="285"/>
    </location>
    <ligand>
        <name>K(+)</name>
        <dbReference type="ChEBI" id="CHEBI:29103"/>
    </ligand>
</feature>
<dbReference type="EC" id="2.7.1.15" evidence="2 12"/>
<feature type="binding site" evidence="12">
    <location>
        <position position="246"/>
    </location>
    <ligand>
        <name>K(+)</name>
        <dbReference type="ChEBI" id="CHEBI:29103"/>
    </ligand>
</feature>
<feature type="binding site" evidence="12">
    <location>
        <position position="252"/>
    </location>
    <ligand>
        <name>substrate</name>
    </ligand>
</feature>
<keyword evidence="7 12" id="KW-0418">Kinase</keyword>
<evidence type="ECO:0000256" key="2">
    <source>
        <dbReference type="ARBA" id="ARBA00012035"/>
    </source>
</evidence>
<comment type="pathway">
    <text evidence="12">Carbohydrate metabolism; D-ribose degradation; D-ribose 5-phosphate from beta-D-ribopyranose: step 2/2.</text>
</comment>
<dbReference type="RefSeq" id="WP_381433017.1">
    <property type="nucleotide sequence ID" value="NZ_JBHSNO010000005.1"/>
</dbReference>
<evidence type="ECO:0000256" key="4">
    <source>
        <dbReference type="ARBA" id="ARBA00022679"/>
    </source>
</evidence>
<comment type="caution">
    <text evidence="12">Lacks conserved residue(s) required for the propagation of feature annotation.</text>
</comment>
<dbReference type="EMBL" id="JBHSNO010000005">
    <property type="protein sequence ID" value="MFC5589034.1"/>
    <property type="molecule type" value="Genomic_DNA"/>
</dbReference>
<dbReference type="InterPro" id="IPR002139">
    <property type="entry name" value="Ribo/fructo_kinase"/>
</dbReference>
<keyword evidence="5 12" id="KW-0479">Metal-binding</keyword>
<dbReference type="SUPFAM" id="SSF53613">
    <property type="entry name" value="Ribokinase-like"/>
    <property type="match status" value="1"/>
</dbReference>
<feature type="binding site" evidence="12">
    <location>
        <begin position="11"/>
        <end position="13"/>
    </location>
    <ligand>
        <name>substrate</name>
    </ligand>
</feature>
<comment type="subunit">
    <text evidence="12">Homodimer.</text>
</comment>
<comment type="activity regulation">
    <text evidence="12">Activated by a monovalent cation that binds near, but not in, the active site. The most likely occupant of the site in vivo is potassium. Ion binding induces a conformational change that may alter substrate affinity.</text>
</comment>
<evidence type="ECO:0000256" key="11">
    <source>
        <dbReference type="ARBA" id="ARBA00023277"/>
    </source>
</evidence>
<comment type="catalytic activity">
    <reaction evidence="12">
        <text>D-ribose + ATP = D-ribose 5-phosphate + ADP + H(+)</text>
        <dbReference type="Rhea" id="RHEA:13697"/>
        <dbReference type="ChEBI" id="CHEBI:15378"/>
        <dbReference type="ChEBI" id="CHEBI:30616"/>
        <dbReference type="ChEBI" id="CHEBI:47013"/>
        <dbReference type="ChEBI" id="CHEBI:78346"/>
        <dbReference type="ChEBI" id="CHEBI:456216"/>
        <dbReference type="EC" id="2.7.1.15"/>
    </reaction>
</comment>
<feature type="binding site" evidence="12">
    <location>
        <position position="276"/>
    </location>
    <ligand>
        <name>ATP</name>
        <dbReference type="ChEBI" id="CHEBI:30616"/>
    </ligand>
</feature>
<proteinExistence type="inferred from homology"/>
<feature type="binding site" evidence="12">
    <location>
        <position position="140"/>
    </location>
    <ligand>
        <name>substrate</name>
    </ligand>
</feature>
<keyword evidence="11 12" id="KW-0119">Carbohydrate metabolism</keyword>
<evidence type="ECO:0000256" key="6">
    <source>
        <dbReference type="ARBA" id="ARBA00022741"/>
    </source>
</evidence>
<dbReference type="NCBIfam" id="TIGR02152">
    <property type="entry name" value="D_ribokin_bact"/>
    <property type="match status" value="1"/>
</dbReference>
<feature type="binding site" evidence="12">
    <location>
        <position position="287"/>
    </location>
    <ligand>
        <name>K(+)</name>
        <dbReference type="ChEBI" id="CHEBI:29103"/>
    </ligand>
</feature>
<evidence type="ECO:0000256" key="8">
    <source>
        <dbReference type="ARBA" id="ARBA00022840"/>
    </source>
</evidence>
<comment type="cofactor">
    <cofactor evidence="12">
        <name>Mg(2+)</name>
        <dbReference type="ChEBI" id="CHEBI:18420"/>
    </cofactor>
    <text evidence="12">Requires a divalent cation, most likely magnesium in vivo, as an electrophilic catalyst to aid phosphoryl group transfer. It is the chelate of the metal and the nucleotide that is the actual substrate.</text>
</comment>